<sequence>MLLWRKEVNVVVQSFSDSHIDAIVSDETGTNGWRFTRVYGQPEAAWREETWRLLWTLSRVSLRFWLCAGDFNEILSQLEKIGAPRPRRQIEEFRACLSYCQLADMGSSGHKFTWCNQRENPYTVRVRLDQVCATLGWRSMFPNARVVTEVARGLDHNPLIINLEADNSQNCKRRQKMFRFEAMWARSPECEDLIQKLWGREVQGDADTRIQQRTQLVREGFIAWDKSSFGHVRRRVKELEMQVEILTKDQVSAADCARRGRIRVS</sequence>
<dbReference type="InterPro" id="IPR036691">
    <property type="entry name" value="Endo/exonu/phosph_ase_sf"/>
</dbReference>
<accession>A0AAW2Y877</accession>
<dbReference type="EMBL" id="JACGWN010000001">
    <property type="protein sequence ID" value="KAL0461894.1"/>
    <property type="molecule type" value="Genomic_DNA"/>
</dbReference>
<reference evidence="1" key="1">
    <citation type="submission" date="2020-06" db="EMBL/GenBank/DDBJ databases">
        <authorList>
            <person name="Li T."/>
            <person name="Hu X."/>
            <person name="Zhang T."/>
            <person name="Song X."/>
            <person name="Zhang H."/>
            <person name="Dai N."/>
            <person name="Sheng W."/>
            <person name="Hou X."/>
            <person name="Wei L."/>
        </authorList>
    </citation>
    <scope>NUCLEOTIDE SEQUENCE</scope>
    <source>
        <strain evidence="1">KEN1</strain>
        <tissue evidence="1">Leaf</tissue>
    </source>
</reference>
<dbReference type="PANTHER" id="PTHR33710">
    <property type="entry name" value="BNAC02G09200D PROTEIN"/>
    <property type="match status" value="1"/>
</dbReference>
<dbReference type="PANTHER" id="PTHR33710:SF62">
    <property type="entry name" value="DUF4283 DOMAIN PROTEIN"/>
    <property type="match status" value="1"/>
</dbReference>
<organism evidence="1">
    <name type="scientific">Sesamum latifolium</name>
    <dbReference type="NCBI Taxonomy" id="2727402"/>
    <lineage>
        <taxon>Eukaryota</taxon>
        <taxon>Viridiplantae</taxon>
        <taxon>Streptophyta</taxon>
        <taxon>Embryophyta</taxon>
        <taxon>Tracheophyta</taxon>
        <taxon>Spermatophyta</taxon>
        <taxon>Magnoliopsida</taxon>
        <taxon>eudicotyledons</taxon>
        <taxon>Gunneridae</taxon>
        <taxon>Pentapetalae</taxon>
        <taxon>asterids</taxon>
        <taxon>lamiids</taxon>
        <taxon>Lamiales</taxon>
        <taxon>Pedaliaceae</taxon>
        <taxon>Sesamum</taxon>
    </lineage>
</organism>
<proteinExistence type="predicted"/>
<protein>
    <recommendedName>
        <fullName evidence="2">Endonuclease/exonuclease/phosphatase</fullName>
    </recommendedName>
</protein>
<gene>
    <name evidence="1" type="ORF">Slati_0077000</name>
</gene>
<dbReference type="Gene3D" id="3.60.10.10">
    <property type="entry name" value="Endonuclease/exonuclease/phosphatase"/>
    <property type="match status" value="1"/>
</dbReference>
<dbReference type="SUPFAM" id="SSF56219">
    <property type="entry name" value="DNase I-like"/>
    <property type="match status" value="1"/>
</dbReference>
<name>A0AAW2Y877_9LAMI</name>
<comment type="caution">
    <text evidence="1">The sequence shown here is derived from an EMBL/GenBank/DDBJ whole genome shotgun (WGS) entry which is preliminary data.</text>
</comment>
<evidence type="ECO:0000313" key="1">
    <source>
        <dbReference type="EMBL" id="KAL0461894.1"/>
    </source>
</evidence>
<reference evidence="1" key="2">
    <citation type="journal article" date="2024" name="Plant">
        <title>Genomic evolution and insights into agronomic trait innovations of Sesamum species.</title>
        <authorList>
            <person name="Miao H."/>
            <person name="Wang L."/>
            <person name="Qu L."/>
            <person name="Liu H."/>
            <person name="Sun Y."/>
            <person name="Le M."/>
            <person name="Wang Q."/>
            <person name="Wei S."/>
            <person name="Zheng Y."/>
            <person name="Lin W."/>
            <person name="Duan Y."/>
            <person name="Cao H."/>
            <person name="Xiong S."/>
            <person name="Wang X."/>
            <person name="Wei L."/>
            <person name="Li C."/>
            <person name="Ma Q."/>
            <person name="Ju M."/>
            <person name="Zhao R."/>
            <person name="Li G."/>
            <person name="Mu C."/>
            <person name="Tian Q."/>
            <person name="Mei H."/>
            <person name="Zhang T."/>
            <person name="Gao T."/>
            <person name="Zhang H."/>
        </authorList>
    </citation>
    <scope>NUCLEOTIDE SEQUENCE</scope>
    <source>
        <strain evidence="1">KEN1</strain>
    </source>
</reference>
<dbReference type="AlphaFoldDB" id="A0AAW2Y877"/>
<evidence type="ECO:0008006" key="2">
    <source>
        <dbReference type="Google" id="ProtNLM"/>
    </source>
</evidence>